<proteinExistence type="predicted"/>
<reference evidence="1" key="1">
    <citation type="submission" date="2015-04" db="UniProtKB">
        <authorList>
            <consortium name="EnsemblPlants"/>
        </authorList>
    </citation>
    <scope>IDENTIFICATION</scope>
</reference>
<sequence>MHLGSSAARAVDRAEWPQQRLGVDSAAVVCFLPASPPLTAEAHVKWWAPHRHRVRHRHHHIGSMCGCLLVSMPPAASNGAHQPRAVIAAVDPHRALQIQCPSVRRVREAVQIRLGPPMATTCASCVGDGKPSPSLALCATSTQLGCKVAVLDMIKFVVMDFQIKMIGNLSRFVAKLI</sequence>
<keyword evidence="2" id="KW-1185">Reference proteome</keyword>
<dbReference type="AlphaFoldDB" id="A0A0E0KTI0"/>
<dbReference type="HOGENOM" id="CLU_1520241_0_0_1"/>
<organism evidence="1">
    <name type="scientific">Oryza punctata</name>
    <name type="common">Red rice</name>
    <dbReference type="NCBI Taxonomy" id="4537"/>
    <lineage>
        <taxon>Eukaryota</taxon>
        <taxon>Viridiplantae</taxon>
        <taxon>Streptophyta</taxon>
        <taxon>Embryophyta</taxon>
        <taxon>Tracheophyta</taxon>
        <taxon>Spermatophyta</taxon>
        <taxon>Magnoliopsida</taxon>
        <taxon>Liliopsida</taxon>
        <taxon>Poales</taxon>
        <taxon>Poaceae</taxon>
        <taxon>BOP clade</taxon>
        <taxon>Oryzoideae</taxon>
        <taxon>Oryzeae</taxon>
        <taxon>Oryzinae</taxon>
        <taxon>Oryza</taxon>
    </lineage>
</organism>
<dbReference type="EnsemblPlants" id="OPUNC04G18350.1">
    <property type="protein sequence ID" value="OPUNC04G18350.1"/>
    <property type="gene ID" value="OPUNC04G18350"/>
</dbReference>
<dbReference type="Gramene" id="OPUNC04G18350.1">
    <property type="protein sequence ID" value="OPUNC04G18350.1"/>
    <property type="gene ID" value="OPUNC04G18350"/>
</dbReference>
<protein>
    <submittedName>
        <fullName evidence="1">Uncharacterized protein</fullName>
    </submittedName>
</protein>
<accession>A0A0E0KTI0</accession>
<evidence type="ECO:0000313" key="1">
    <source>
        <dbReference type="EnsemblPlants" id="OPUNC04G18350.1"/>
    </source>
</evidence>
<evidence type="ECO:0000313" key="2">
    <source>
        <dbReference type="Proteomes" id="UP000026962"/>
    </source>
</evidence>
<dbReference type="Proteomes" id="UP000026962">
    <property type="component" value="Chromosome 4"/>
</dbReference>
<reference evidence="1" key="2">
    <citation type="submission" date="2018-05" db="EMBL/GenBank/DDBJ databases">
        <title>OpunRS2 (Oryza punctata Reference Sequence Version 2).</title>
        <authorList>
            <person name="Zhang J."/>
            <person name="Kudrna D."/>
            <person name="Lee S."/>
            <person name="Talag J."/>
            <person name="Welchert J."/>
            <person name="Wing R.A."/>
        </authorList>
    </citation>
    <scope>NUCLEOTIDE SEQUENCE [LARGE SCALE GENOMIC DNA]</scope>
</reference>
<name>A0A0E0KTI0_ORYPU</name>